<evidence type="ECO:0000256" key="1">
    <source>
        <dbReference type="SAM" id="SignalP"/>
    </source>
</evidence>
<keyword evidence="1" id="KW-0732">Signal</keyword>
<dbReference type="Proteomes" id="UP000612055">
    <property type="component" value="Unassembled WGS sequence"/>
</dbReference>
<comment type="caution">
    <text evidence="2">The sequence shown here is derived from an EMBL/GenBank/DDBJ whole genome shotgun (WGS) entry which is preliminary data.</text>
</comment>
<gene>
    <name evidence="2" type="ORF">HYH03_014531</name>
</gene>
<keyword evidence="3" id="KW-1185">Reference proteome</keyword>
<evidence type="ECO:0000313" key="2">
    <source>
        <dbReference type="EMBL" id="KAG2486848.1"/>
    </source>
</evidence>
<feature type="signal peptide" evidence="1">
    <location>
        <begin position="1"/>
        <end position="20"/>
    </location>
</feature>
<proteinExistence type="predicted"/>
<protein>
    <submittedName>
        <fullName evidence="2">Uncharacterized protein</fullName>
    </submittedName>
</protein>
<dbReference type="AlphaFoldDB" id="A0A835XPZ8"/>
<reference evidence="2" key="1">
    <citation type="journal article" date="2020" name="bioRxiv">
        <title>Comparative genomics of Chlamydomonas.</title>
        <authorList>
            <person name="Craig R.J."/>
            <person name="Hasan A.R."/>
            <person name="Ness R.W."/>
            <person name="Keightley P.D."/>
        </authorList>
    </citation>
    <scope>NUCLEOTIDE SEQUENCE</scope>
    <source>
        <strain evidence="2">CCAP 11/70</strain>
    </source>
</reference>
<organism evidence="2 3">
    <name type="scientific">Edaphochlamys debaryana</name>
    <dbReference type="NCBI Taxonomy" id="47281"/>
    <lineage>
        <taxon>Eukaryota</taxon>
        <taxon>Viridiplantae</taxon>
        <taxon>Chlorophyta</taxon>
        <taxon>core chlorophytes</taxon>
        <taxon>Chlorophyceae</taxon>
        <taxon>CS clade</taxon>
        <taxon>Chlamydomonadales</taxon>
        <taxon>Chlamydomonadales incertae sedis</taxon>
        <taxon>Edaphochlamys</taxon>
    </lineage>
</organism>
<dbReference type="EMBL" id="JAEHOE010000106">
    <property type="protein sequence ID" value="KAG2486848.1"/>
    <property type="molecule type" value="Genomic_DNA"/>
</dbReference>
<feature type="chain" id="PRO_5032301787" evidence="1">
    <location>
        <begin position="21"/>
        <end position="325"/>
    </location>
</feature>
<name>A0A835XPZ8_9CHLO</name>
<evidence type="ECO:0000313" key="3">
    <source>
        <dbReference type="Proteomes" id="UP000612055"/>
    </source>
</evidence>
<dbReference type="OrthoDB" id="539940at2759"/>
<accession>A0A835XPZ8</accession>
<sequence>MRAWLLLSTIAFIAITAGDATEADNGDNCSSIAFIFKAYTASPSLVERLALAQQQFTACGGYFRVIYTFQDLVNGTQEDQAAAAARAAADVGALRAALGREAVIGLGPADYAVVFGTEWARLKEHEGLSGKWPKNFLWTHCDAPELAWFDMFSRDLPLTVKHVWTAEWDVGWTGSLPGILLTFPRDADYICFAHRTYGIRPRPNWTWAETRSWLDQGEIRRCAVFLTRWSWALLTAFRGETRLGHMQYCEASGASICAKHNLWCSIDTFNESSPLIGKTRAGKALFAFNTKIHESTWRRIEHDARIQGFTQERPGQLYHKLRFDE</sequence>